<dbReference type="OMA" id="MLTLKMP"/>
<dbReference type="Pfam" id="PF25322">
    <property type="entry name" value="RBD_SIN1"/>
    <property type="match status" value="1"/>
</dbReference>
<reference evidence="5" key="1">
    <citation type="submission" date="2020-12" db="UniProtKB">
        <authorList>
            <consortium name="WormBaseParasite"/>
        </authorList>
    </citation>
    <scope>IDENTIFICATION</scope>
    <source>
        <strain evidence="5">MHco3</strain>
    </source>
</reference>
<evidence type="ECO:0000256" key="1">
    <source>
        <dbReference type="ARBA" id="ARBA00009407"/>
    </source>
</evidence>
<dbReference type="InterPro" id="IPR031567">
    <property type="entry name" value="CRIM_dom"/>
</dbReference>
<feature type="domain" description="CRIM" evidence="2">
    <location>
        <begin position="127"/>
        <end position="253"/>
    </location>
</feature>
<sequence>MAFADEQELIDQIRHELRMEDDTGTCARIVAPERRRAKYGGLPLNFRTASSSDEEDLDRSDYYDYEIPSEEEPARTKEIIEGRLRSRTGESVDAIGLQSMTDNRRNSDELFVTKEVQPIKKHSKRRSAVSRFVSESGSSMDNPLFGYAKCEAVGDQPAKTILVLFPDIGETNENIPQIQISVQPSTKVGDVIGYCLYRLYTDLDKMPSGTVDDYQLLMADDSGEIESDLPPLERGRSIGELGFTVLALVSKRKSLDGDSKSAHRIVVYLPSGQSFTFELENLDHSLEWLRDESVKRKQGQESPQRSGLMRELEYELEDVNVFGRPLNLQQSIGNSGCREFILVRKFSSRGEFHPRGAMFRQRSAALLTPVPRTPNSPVFDFSNPGVSPATTPCTSSGGVSPFVFSDEEEAIMSFRVNRLHRVKRNWPAIMCFADVFWRTASEVRILAIRWDLFDIAPVHSNRKSFLPNSYQKAISVLWTNLCEVKCMERATGEPMPVLVITWLPMLENALSAEEITLRYIAQNYENRTWKAVTVEFESVEKAQQAREHMADVVRALNSPAFQAYQHSSGGSRNPSVAAEAVLMQMADGLLPASMAPSKTSTLRKLTKLRKAFTSRKN</sequence>
<feature type="domain" description="Target of rapamycin complex 2 subunit MAPKAP1-like Ras-binding" evidence="3">
    <location>
        <begin position="272"/>
        <end position="344"/>
    </location>
</feature>
<accession>A0A7I4Y4V1</accession>
<dbReference type="GO" id="GO:0005546">
    <property type="term" value="F:phosphatidylinositol-4,5-bisphosphate binding"/>
    <property type="evidence" value="ECO:0007669"/>
    <property type="project" value="TreeGrafter"/>
</dbReference>
<evidence type="ECO:0000259" key="3">
    <source>
        <dbReference type="Pfam" id="PF25322"/>
    </source>
</evidence>
<dbReference type="PANTHER" id="PTHR13335">
    <property type="entry name" value="TARGET OF RAPAMYCIN COMPLEX 2 SUBUNIT MAPKAP1"/>
    <property type="match status" value="1"/>
</dbReference>
<dbReference type="AlphaFoldDB" id="A0A7I4Y4V1"/>
<dbReference type="InterPro" id="IPR057339">
    <property type="entry name" value="RBD_SIN1"/>
</dbReference>
<dbReference type="Pfam" id="PF16978">
    <property type="entry name" value="CRIM"/>
    <property type="match status" value="1"/>
</dbReference>
<dbReference type="GO" id="GO:0038203">
    <property type="term" value="P:TORC2 signaling"/>
    <property type="evidence" value="ECO:0007669"/>
    <property type="project" value="TreeGrafter"/>
</dbReference>
<organism evidence="4 5">
    <name type="scientific">Haemonchus contortus</name>
    <name type="common">Barber pole worm</name>
    <dbReference type="NCBI Taxonomy" id="6289"/>
    <lineage>
        <taxon>Eukaryota</taxon>
        <taxon>Metazoa</taxon>
        <taxon>Ecdysozoa</taxon>
        <taxon>Nematoda</taxon>
        <taxon>Chromadorea</taxon>
        <taxon>Rhabditida</taxon>
        <taxon>Rhabditina</taxon>
        <taxon>Rhabditomorpha</taxon>
        <taxon>Strongyloidea</taxon>
        <taxon>Trichostrongylidae</taxon>
        <taxon>Haemonchus</taxon>
    </lineage>
</organism>
<keyword evidence="4" id="KW-1185">Reference proteome</keyword>
<name>A0A7I4Y4V1_HAECO</name>
<dbReference type="GO" id="GO:0005737">
    <property type="term" value="C:cytoplasm"/>
    <property type="evidence" value="ECO:0007669"/>
    <property type="project" value="TreeGrafter"/>
</dbReference>
<dbReference type="InterPro" id="IPR008828">
    <property type="entry name" value="Sin1/Avo1"/>
</dbReference>
<dbReference type="PANTHER" id="PTHR13335:SF1">
    <property type="entry name" value="TARGET OF RAPAMYCIN COMPLEX 2 SUBUNIT MAPKAP1"/>
    <property type="match status" value="1"/>
</dbReference>
<dbReference type="Proteomes" id="UP000025227">
    <property type="component" value="Unplaced"/>
</dbReference>
<dbReference type="GO" id="GO:0031932">
    <property type="term" value="C:TORC2 complex"/>
    <property type="evidence" value="ECO:0007669"/>
    <property type="project" value="InterPro"/>
</dbReference>
<evidence type="ECO:0000259" key="2">
    <source>
        <dbReference type="Pfam" id="PF16978"/>
    </source>
</evidence>
<protein>
    <submittedName>
        <fullName evidence="5">CRIM domain-containing protein</fullName>
    </submittedName>
</protein>
<dbReference type="OrthoDB" id="241990at2759"/>
<evidence type="ECO:0000313" key="4">
    <source>
        <dbReference type="Proteomes" id="UP000025227"/>
    </source>
</evidence>
<dbReference type="GO" id="GO:0005886">
    <property type="term" value="C:plasma membrane"/>
    <property type="evidence" value="ECO:0007669"/>
    <property type="project" value="TreeGrafter"/>
</dbReference>
<comment type="similarity">
    <text evidence="1">Belongs to the SIN1 family.</text>
</comment>
<evidence type="ECO:0000313" key="5">
    <source>
        <dbReference type="WBParaSite" id="HCON_00052050-00002"/>
    </source>
</evidence>
<proteinExistence type="inferred from homology"/>
<dbReference type="WBParaSite" id="HCON_00052050-00002">
    <property type="protein sequence ID" value="HCON_00052050-00002"/>
    <property type="gene ID" value="HCON_00052050"/>
</dbReference>